<evidence type="ECO:0000256" key="1">
    <source>
        <dbReference type="SAM" id="Phobius"/>
    </source>
</evidence>
<dbReference type="AlphaFoldDB" id="A0A7R9J6T0"/>
<keyword evidence="1" id="KW-0812">Transmembrane</keyword>
<gene>
    <name evidence="2" type="ORF">TCMB3V08_LOCUS6342</name>
</gene>
<keyword evidence="1" id="KW-0472">Membrane</keyword>
<organism evidence="2">
    <name type="scientific">Timema californicum</name>
    <name type="common">California timema</name>
    <name type="synonym">Walking stick</name>
    <dbReference type="NCBI Taxonomy" id="61474"/>
    <lineage>
        <taxon>Eukaryota</taxon>
        <taxon>Metazoa</taxon>
        <taxon>Ecdysozoa</taxon>
        <taxon>Arthropoda</taxon>
        <taxon>Hexapoda</taxon>
        <taxon>Insecta</taxon>
        <taxon>Pterygota</taxon>
        <taxon>Neoptera</taxon>
        <taxon>Polyneoptera</taxon>
        <taxon>Phasmatodea</taxon>
        <taxon>Timematodea</taxon>
        <taxon>Timematoidea</taxon>
        <taxon>Timematidae</taxon>
        <taxon>Timema</taxon>
    </lineage>
</organism>
<dbReference type="PANTHER" id="PTHR45902">
    <property type="entry name" value="LATROPHILIN RECEPTOR-LIKE PROTEIN A"/>
    <property type="match status" value="1"/>
</dbReference>
<feature type="transmembrane region" description="Helical" evidence="1">
    <location>
        <begin position="214"/>
        <end position="233"/>
    </location>
</feature>
<dbReference type="PANTHER" id="PTHR45902:SF2">
    <property type="entry name" value="G-PROTEIN COUPLED RECEPTORS FAMILY 2 PROFILE 2 DOMAIN-CONTAINING PROTEIN"/>
    <property type="match status" value="1"/>
</dbReference>
<feature type="transmembrane region" description="Helical" evidence="1">
    <location>
        <begin position="182"/>
        <end position="208"/>
    </location>
</feature>
<name>A0A7R9J6T0_TIMCA</name>
<reference evidence="2" key="1">
    <citation type="submission" date="2020-11" db="EMBL/GenBank/DDBJ databases">
        <authorList>
            <person name="Tran Van P."/>
        </authorList>
    </citation>
    <scope>NUCLEOTIDE SEQUENCE</scope>
</reference>
<feature type="transmembrane region" description="Helical" evidence="1">
    <location>
        <begin position="24"/>
        <end position="45"/>
    </location>
</feature>
<dbReference type="InterPro" id="IPR053231">
    <property type="entry name" value="GPCR_LN-TM7"/>
</dbReference>
<proteinExistence type="predicted"/>
<sequence length="279" mass="31485">MLDDLSRYTSVGTFSLFRFLDENAFLYGFVIPTLCLLVMIVLYLARSAVVIRYTVSMQVDKKVRDKMRRKRNLQLCLFVKGYSYHQHSINSKCTRKYWQCEHRAISTARCITNLDVDSVVIYSCNSSEPMNPTDHAVVTAMEARENGELKVYLRACAYELKIHSNPAQKHDQMICFKPGHKVTLLVSSVAAFGALFKLTGINAFWIAFNVGHGLQGIAVALCVTCNCQVLKIYTRSLRRKRHAQYGTHYGGYCAAGVPSELSKSTSLQMLTWDPTPDAV</sequence>
<keyword evidence="1" id="KW-1133">Transmembrane helix</keyword>
<accession>A0A7R9J6T0</accession>
<evidence type="ECO:0000313" key="2">
    <source>
        <dbReference type="EMBL" id="CAD7573712.1"/>
    </source>
</evidence>
<dbReference type="EMBL" id="OE181791">
    <property type="protein sequence ID" value="CAD7573712.1"/>
    <property type="molecule type" value="Genomic_DNA"/>
</dbReference>
<protein>
    <submittedName>
        <fullName evidence="2">(California timema) hypothetical protein</fullName>
    </submittedName>
</protein>